<keyword evidence="2" id="KW-1185">Reference proteome</keyword>
<name>A0A183EYR9_9BILA</name>
<dbReference type="Proteomes" id="UP000271098">
    <property type="component" value="Unassembled WGS sequence"/>
</dbReference>
<accession>A0A183EYR9</accession>
<dbReference type="AlphaFoldDB" id="A0A183EYR9"/>
<dbReference type="EMBL" id="UYRT01108664">
    <property type="protein sequence ID" value="VDN45116.1"/>
    <property type="molecule type" value="Genomic_DNA"/>
</dbReference>
<gene>
    <name evidence="1" type="ORF">GPUH_LOCUS26113</name>
</gene>
<evidence type="ECO:0000313" key="2">
    <source>
        <dbReference type="Proteomes" id="UP000271098"/>
    </source>
</evidence>
<reference evidence="3" key="1">
    <citation type="submission" date="2016-06" db="UniProtKB">
        <authorList>
            <consortium name="WormBaseParasite"/>
        </authorList>
    </citation>
    <scope>IDENTIFICATION</scope>
</reference>
<sequence length="63" mass="7027">MQFGRFDFAAGDDSQLIGQVNKLKSDLKDALVLLDSVDETISIAKQKASETEETLKRWKVIKG</sequence>
<dbReference type="WBParaSite" id="GPUH_0002614001-mRNA-1">
    <property type="protein sequence ID" value="GPUH_0002614001-mRNA-1"/>
    <property type="gene ID" value="GPUH_0002614001"/>
</dbReference>
<reference evidence="1 2" key="2">
    <citation type="submission" date="2018-11" db="EMBL/GenBank/DDBJ databases">
        <authorList>
            <consortium name="Pathogen Informatics"/>
        </authorList>
    </citation>
    <scope>NUCLEOTIDE SEQUENCE [LARGE SCALE GENOMIC DNA]</scope>
</reference>
<proteinExistence type="predicted"/>
<evidence type="ECO:0000313" key="3">
    <source>
        <dbReference type="WBParaSite" id="GPUH_0002614001-mRNA-1"/>
    </source>
</evidence>
<protein>
    <submittedName>
        <fullName evidence="3">V-SNARE coiled-coil homology domain-containing protein</fullName>
    </submittedName>
</protein>
<organism evidence="3">
    <name type="scientific">Gongylonema pulchrum</name>
    <dbReference type="NCBI Taxonomy" id="637853"/>
    <lineage>
        <taxon>Eukaryota</taxon>
        <taxon>Metazoa</taxon>
        <taxon>Ecdysozoa</taxon>
        <taxon>Nematoda</taxon>
        <taxon>Chromadorea</taxon>
        <taxon>Rhabditida</taxon>
        <taxon>Spirurina</taxon>
        <taxon>Spiruromorpha</taxon>
        <taxon>Spiruroidea</taxon>
        <taxon>Gongylonematidae</taxon>
        <taxon>Gongylonema</taxon>
    </lineage>
</organism>
<evidence type="ECO:0000313" key="1">
    <source>
        <dbReference type="EMBL" id="VDN45116.1"/>
    </source>
</evidence>